<evidence type="ECO:0000256" key="1">
    <source>
        <dbReference type="SAM" id="SignalP"/>
    </source>
</evidence>
<organism evidence="3 4">
    <name type="scientific">Romboutsia faecis</name>
    <dbReference type="NCBI Taxonomy" id="2764597"/>
    <lineage>
        <taxon>Bacteria</taxon>
        <taxon>Bacillati</taxon>
        <taxon>Bacillota</taxon>
        <taxon>Clostridia</taxon>
        <taxon>Peptostreptococcales</taxon>
        <taxon>Peptostreptococcaceae</taxon>
        <taxon>Romboutsia</taxon>
    </lineage>
</organism>
<dbReference type="InterPro" id="IPR050248">
    <property type="entry name" value="Polysacc_deacetylase_ArnD"/>
</dbReference>
<gene>
    <name evidence="3" type="ORF">H8923_13205</name>
</gene>
<name>A0ABR7JS77_9FIRM</name>
<dbReference type="InterPro" id="IPR011330">
    <property type="entry name" value="Glyco_hydro/deAcase_b/a-brl"/>
</dbReference>
<dbReference type="Pfam" id="PF01522">
    <property type="entry name" value="Polysacc_deac_1"/>
    <property type="match status" value="1"/>
</dbReference>
<dbReference type="CDD" id="cd10917">
    <property type="entry name" value="CE4_NodB_like_6s_7s"/>
    <property type="match status" value="1"/>
</dbReference>
<accession>A0ABR7JS77</accession>
<feature type="chain" id="PRO_5046934258" evidence="1">
    <location>
        <begin position="29"/>
        <end position="232"/>
    </location>
</feature>
<dbReference type="InterPro" id="IPR002509">
    <property type="entry name" value="NODB_dom"/>
</dbReference>
<keyword evidence="1" id="KW-0732">Signal</keyword>
<dbReference type="Proteomes" id="UP000609849">
    <property type="component" value="Unassembled WGS sequence"/>
</dbReference>
<dbReference type="EMBL" id="JACRWE010000006">
    <property type="protein sequence ID" value="MBC5997724.1"/>
    <property type="molecule type" value="Genomic_DNA"/>
</dbReference>
<evidence type="ECO:0000313" key="4">
    <source>
        <dbReference type="Proteomes" id="UP000609849"/>
    </source>
</evidence>
<evidence type="ECO:0000259" key="2">
    <source>
        <dbReference type="PROSITE" id="PS51677"/>
    </source>
</evidence>
<feature type="domain" description="NodB homology" evidence="2">
    <location>
        <begin position="44"/>
        <end position="224"/>
    </location>
</feature>
<sequence>MKMNKRKALCILSVALMIFVSINHKVYAIDDEEVFIKNGPRDKKLIALTFDDGPHPKETDKVLDVLTKYNVKATFFIAGKHANWYKEPLIRASKEGHEIGNHTFNHPDISNLSLTQIEEEIVKCEDTLVNLTGKKPTLFRPPFGSYRKEDLESIAKKHGYKIVLWTTIDAKDWKNPPASKIASLISNNAKNGDIILLHDYATINTVEALNILIPEMQKKGFSFVTVSELLEQ</sequence>
<comment type="caution">
    <text evidence="3">The sequence shown here is derived from an EMBL/GenBank/DDBJ whole genome shotgun (WGS) entry which is preliminary data.</text>
</comment>
<dbReference type="SUPFAM" id="SSF88713">
    <property type="entry name" value="Glycoside hydrolase/deacetylase"/>
    <property type="match status" value="1"/>
</dbReference>
<feature type="signal peptide" evidence="1">
    <location>
        <begin position="1"/>
        <end position="28"/>
    </location>
</feature>
<proteinExistence type="predicted"/>
<dbReference type="PANTHER" id="PTHR10587">
    <property type="entry name" value="GLYCOSYL TRANSFERASE-RELATED"/>
    <property type="match status" value="1"/>
</dbReference>
<dbReference type="Gene3D" id="3.20.20.370">
    <property type="entry name" value="Glycoside hydrolase/deacetylase"/>
    <property type="match status" value="1"/>
</dbReference>
<keyword evidence="4" id="KW-1185">Reference proteome</keyword>
<dbReference type="PROSITE" id="PS51677">
    <property type="entry name" value="NODB"/>
    <property type="match status" value="1"/>
</dbReference>
<evidence type="ECO:0000313" key="3">
    <source>
        <dbReference type="EMBL" id="MBC5997724.1"/>
    </source>
</evidence>
<protein>
    <submittedName>
        <fullName evidence="3">Polysaccharide deacetylase family protein</fullName>
    </submittedName>
</protein>
<reference evidence="3 4" key="1">
    <citation type="submission" date="2020-08" db="EMBL/GenBank/DDBJ databases">
        <authorList>
            <person name="Liu C."/>
            <person name="Sun Q."/>
        </authorList>
    </citation>
    <scope>NUCLEOTIDE SEQUENCE [LARGE SCALE GENOMIC DNA]</scope>
    <source>
        <strain evidence="3 4">NSJ-18</strain>
    </source>
</reference>